<dbReference type="SUPFAM" id="SSF54637">
    <property type="entry name" value="Thioesterase/thiol ester dehydrase-isomerase"/>
    <property type="match status" value="2"/>
</dbReference>
<organism evidence="1 2">
    <name type="scientific">Breoghania corrubedonensis</name>
    <dbReference type="NCBI Taxonomy" id="665038"/>
    <lineage>
        <taxon>Bacteria</taxon>
        <taxon>Pseudomonadati</taxon>
        <taxon>Pseudomonadota</taxon>
        <taxon>Alphaproteobacteria</taxon>
        <taxon>Hyphomicrobiales</taxon>
        <taxon>Stappiaceae</taxon>
        <taxon>Breoghania</taxon>
    </lineage>
</organism>
<sequence>MSALETLKSFVNTWECDENDHLNVQFYLAKFEEADRQFRSLTGFSEAHAGPRRVRHIRYHGELFAGALVNVTSHAAFDGPYMLAIVHVMRDTSTGRISATALDGYAPSERALKDLRKRLSEAGDAMPAEAAPRSFEPGPAALDVKQADLVASGAIPVHRATVLPRDCGLDSAADDRFLLSCFSDGAPHLWERVGLTRPWLEKKDYGRIALEMKLTSGLPARLGTSLLVLSCLTGVGDKTFTFRHHMFDSAAGRLVATLDATSMIMDLETRKPVPLPAAARKEIETLIAG</sequence>
<accession>A0A2T5VEB4</accession>
<dbReference type="AlphaFoldDB" id="A0A2T5VEB4"/>
<dbReference type="RefSeq" id="WP_107987716.1">
    <property type="nucleotide sequence ID" value="NZ_QAYG01000001.1"/>
</dbReference>
<keyword evidence="1" id="KW-0378">Hydrolase</keyword>
<evidence type="ECO:0000313" key="1">
    <source>
        <dbReference type="EMBL" id="PTW62101.1"/>
    </source>
</evidence>
<dbReference type="InterPro" id="IPR029069">
    <property type="entry name" value="HotDog_dom_sf"/>
</dbReference>
<dbReference type="OrthoDB" id="7597365at2"/>
<dbReference type="Proteomes" id="UP000244081">
    <property type="component" value="Unassembled WGS sequence"/>
</dbReference>
<reference evidence="1 2" key="1">
    <citation type="submission" date="2018-04" db="EMBL/GenBank/DDBJ databases">
        <title>Genomic Encyclopedia of Archaeal and Bacterial Type Strains, Phase II (KMG-II): from individual species to whole genera.</title>
        <authorList>
            <person name="Goeker M."/>
        </authorList>
    </citation>
    <scope>NUCLEOTIDE SEQUENCE [LARGE SCALE GENOMIC DNA]</scope>
    <source>
        <strain evidence="1 2">DSM 23382</strain>
    </source>
</reference>
<evidence type="ECO:0000313" key="2">
    <source>
        <dbReference type="Proteomes" id="UP000244081"/>
    </source>
</evidence>
<proteinExistence type="predicted"/>
<name>A0A2T5VEB4_9HYPH</name>
<dbReference type="Gene3D" id="3.10.129.10">
    <property type="entry name" value="Hotdog Thioesterase"/>
    <property type="match status" value="2"/>
</dbReference>
<dbReference type="EMBL" id="QAYG01000001">
    <property type="protein sequence ID" value="PTW62101.1"/>
    <property type="molecule type" value="Genomic_DNA"/>
</dbReference>
<dbReference type="Pfam" id="PF13279">
    <property type="entry name" value="4HBT_2"/>
    <property type="match status" value="1"/>
</dbReference>
<gene>
    <name evidence="1" type="ORF">C8N35_101136</name>
</gene>
<dbReference type="GO" id="GO:0016787">
    <property type="term" value="F:hydrolase activity"/>
    <property type="evidence" value="ECO:0007669"/>
    <property type="project" value="UniProtKB-KW"/>
</dbReference>
<keyword evidence="2" id="KW-1185">Reference proteome</keyword>
<protein>
    <submittedName>
        <fullName evidence="1">Acyl-CoA thioester hydrolase</fullName>
    </submittedName>
</protein>
<comment type="caution">
    <text evidence="1">The sequence shown here is derived from an EMBL/GenBank/DDBJ whole genome shotgun (WGS) entry which is preliminary data.</text>
</comment>